<dbReference type="RefSeq" id="WP_132279010.1">
    <property type="nucleotide sequence ID" value="NZ_JAOBST010000047.1"/>
</dbReference>
<keyword evidence="2" id="KW-1185">Reference proteome</keyword>
<sequence length="65" mass="7302">MIINFYIQGKQEQASFTELAATVELAQQSQGHIEETLEDPQYTKYAILYAENSDFEAGCISTIPI</sequence>
<name>A0A4V2WSC3_9FIRM</name>
<dbReference type="Proteomes" id="UP000295710">
    <property type="component" value="Unassembled WGS sequence"/>
</dbReference>
<dbReference type="AlphaFoldDB" id="A0A4V2WSC3"/>
<comment type="caution">
    <text evidence="1">The sequence shown here is derived from an EMBL/GenBank/DDBJ whole genome shotgun (WGS) entry which is preliminary data.</text>
</comment>
<accession>A0A4V2WSC3</accession>
<organism evidence="1 2">
    <name type="scientific">Extibacter muris</name>
    <dbReference type="NCBI Taxonomy" id="1796622"/>
    <lineage>
        <taxon>Bacteria</taxon>
        <taxon>Bacillati</taxon>
        <taxon>Bacillota</taxon>
        <taxon>Clostridia</taxon>
        <taxon>Lachnospirales</taxon>
        <taxon>Lachnospiraceae</taxon>
        <taxon>Extibacter</taxon>
    </lineage>
</organism>
<evidence type="ECO:0000313" key="1">
    <source>
        <dbReference type="EMBL" id="TDA21030.1"/>
    </source>
</evidence>
<dbReference type="EMBL" id="SMMX01000012">
    <property type="protein sequence ID" value="TDA21030.1"/>
    <property type="molecule type" value="Genomic_DNA"/>
</dbReference>
<protein>
    <submittedName>
        <fullName evidence="1">Uncharacterized protein</fullName>
    </submittedName>
</protein>
<proteinExistence type="predicted"/>
<gene>
    <name evidence="1" type="ORF">E1963_13860</name>
</gene>
<reference evidence="1 2" key="1">
    <citation type="journal article" date="2016" name="Nat. Microbiol.">
        <title>The Mouse Intestinal Bacterial Collection (miBC) provides host-specific insight into cultured diversity and functional potential of the gut microbiota.</title>
        <authorList>
            <person name="Lagkouvardos I."/>
            <person name="Pukall R."/>
            <person name="Abt B."/>
            <person name="Foesel B.U."/>
            <person name="Meier-Kolthoff J.P."/>
            <person name="Kumar N."/>
            <person name="Bresciani A."/>
            <person name="Martinez I."/>
            <person name="Just S."/>
            <person name="Ziegler C."/>
            <person name="Brugiroux S."/>
            <person name="Garzetti D."/>
            <person name="Wenning M."/>
            <person name="Bui T.P."/>
            <person name="Wang J."/>
            <person name="Hugenholtz F."/>
            <person name="Plugge C.M."/>
            <person name="Peterson D.A."/>
            <person name="Hornef M.W."/>
            <person name="Baines J.F."/>
            <person name="Smidt H."/>
            <person name="Walter J."/>
            <person name="Kristiansen K."/>
            <person name="Nielsen H.B."/>
            <person name="Haller D."/>
            <person name="Overmann J."/>
            <person name="Stecher B."/>
            <person name="Clavel T."/>
        </authorList>
    </citation>
    <scope>NUCLEOTIDE SEQUENCE [LARGE SCALE GENOMIC DNA]</scope>
    <source>
        <strain evidence="1 2">DSM 28560</strain>
    </source>
</reference>
<evidence type="ECO:0000313" key="2">
    <source>
        <dbReference type="Proteomes" id="UP000295710"/>
    </source>
</evidence>